<evidence type="ECO:0000256" key="1">
    <source>
        <dbReference type="SAM" id="MobiDB-lite"/>
    </source>
</evidence>
<dbReference type="EMBL" id="LUEZ02000009">
    <property type="protein sequence ID" value="RDB30029.1"/>
    <property type="molecule type" value="Genomic_DNA"/>
</dbReference>
<gene>
    <name evidence="2" type="ORF">Hypma_014072</name>
</gene>
<accession>A0A369K5Y9</accession>
<keyword evidence="3" id="KW-1185">Reference proteome</keyword>
<comment type="caution">
    <text evidence="2">The sequence shown here is derived from an EMBL/GenBank/DDBJ whole genome shotgun (WGS) entry which is preliminary data.</text>
</comment>
<evidence type="ECO:0000313" key="3">
    <source>
        <dbReference type="Proteomes" id="UP000076154"/>
    </source>
</evidence>
<proteinExistence type="predicted"/>
<feature type="compositionally biased region" description="Low complexity" evidence="1">
    <location>
        <begin position="33"/>
        <end position="44"/>
    </location>
</feature>
<feature type="region of interest" description="Disordered" evidence="1">
    <location>
        <begin position="435"/>
        <end position="512"/>
    </location>
</feature>
<feature type="region of interest" description="Disordered" evidence="1">
    <location>
        <begin position="1"/>
        <end position="56"/>
    </location>
</feature>
<feature type="compositionally biased region" description="Acidic residues" evidence="1">
    <location>
        <begin position="316"/>
        <end position="333"/>
    </location>
</feature>
<organism evidence="2 3">
    <name type="scientific">Hypsizygus marmoreus</name>
    <name type="common">White beech mushroom</name>
    <name type="synonym">Agaricus marmoreus</name>
    <dbReference type="NCBI Taxonomy" id="39966"/>
    <lineage>
        <taxon>Eukaryota</taxon>
        <taxon>Fungi</taxon>
        <taxon>Dikarya</taxon>
        <taxon>Basidiomycota</taxon>
        <taxon>Agaricomycotina</taxon>
        <taxon>Agaricomycetes</taxon>
        <taxon>Agaricomycetidae</taxon>
        <taxon>Agaricales</taxon>
        <taxon>Tricholomatineae</taxon>
        <taxon>Lyophyllaceae</taxon>
        <taxon>Hypsizygus</taxon>
    </lineage>
</organism>
<reference evidence="2" key="1">
    <citation type="submission" date="2018-04" db="EMBL/GenBank/DDBJ databases">
        <title>Whole genome sequencing of Hypsizygus marmoreus.</title>
        <authorList>
            <person name="Choi I.-G."/>
            <person name="Min B."/>
            <person name="Kim J.-G."/>
            <person name="Kim S."/>
            <person name="Oh Y.-L."/>
            <person name="Kong W.-S."/>
            <person name="Park H."/>
            <person name="Jeong J."/>
            <person name="Song E.-S."/>
        </authorList>
    </citation>
    <scope>NUCLEOTIDE SEQUENCE [LARGE SCALE GENOMIC DNA]</scope>
    <source>
        <strain evidence="2">51987-8</strain>
    </source>
</reference>
<feature type="region of interest" description="Disordered" evidence="1">
    <location>
        <begin position="315"/>
        <end position="338"/>
    </location>
</feature>
<feature type="region of interest" description="Disordered" evidence="1">
    <location>
        <begin position="257"/>
        <end position="285"/>
    </location>
</feature>
<dbReference type="OrthoDB" id="2933239at2759"/>
<protein>
    <submittedName>
        <fullName evidence="2">Uncharacterized protein</fullName>
    </submittedName>
</protein>
<feature type="compositionally biased region" description="Basic and acidic residues" evidence="1">
    <location>
        <begin position="451"/>
        <end position="466"/>
    </location>
</feature>
<dbReference type="InParanoid" id="A0A369K5Y9"/>
<name>A0A369K5Y9_HYPMA</name>
<dbReference type="AlphaFoldDB" id="A0A369K5Y9"/>
<feature type="compositionally biased region" description="Basic and acidic residues" evidence="1">
    <location>
        <begin position="258"/>
        <end position="285"/>
    </location>
</feature>
<sequence>MKPIPFKLSQDQHESREPLTATHTNYSHGRHNSQSTRTSLQSSPSPTPPTATGFNAPTMKQRADILSNIQSSILECCEETKTVKKALLKADKRQQEATTHLDAILDRISALEDKQATDDKRIQTLEETVLALQATLENLPAAEVTDSSSVTKTNALSAAIREVFYNLMDIQANDQLPAPLPFGEYWTDGVIEGERILRPQFSLSWTNNSKWHKDFVKKFKESAHTLYPALPQPIIDKLTPAEIKKLAGQTYKNLKTRYKNEQKTGDEQKDDVKQARRNERKGIKAKARQDVRGFFEGLSSYNYNFMFQRGYQSSEYSDDTSAGEDDGTNETNEETTQPLRRAAYKRKKDAAWTTRPPNFRSQKVKDYLSEINKAVNEKIAGKNLEKKKGMKKQVPRIQGRLIPVTHLPKMGGIKVPTWAIDEDWLEQYGGENEGLWTEWSEGEDRDSDNDMDTHEDPDHDDCNTLDDHEDFYSDNDMPPLPNSDEDEDKLWEKNYTNRRYREETPYDSQLRY</sequence>
<evidence type="ECO:0000313" key="2">
    <source>
        <dbReference type="EMBL" id="RDB30029.1"/>
    </source>
</evidence>
<feature type="compositionally biased region" description="Acidic residues" evidence="1">
    <location>
        <begin position="440"/>
        <end position="450"/>
    </location>
</feature>
<dbReference type="Proteomes" id="UP000076154">
    <property type="component" value="Unassembled WGS sequence"/>
</dbReference>